<evidence type="ECO:0000313" key="2">
    <source>
        <dbReference type="Proteomes" id="UP000265566"/>
    </source>
</evidence>
<dbReference type="Gramene" id="rna32717">
    <property type="protein sequence ID" value="RHN57207.1"/>
    <property type="gene ID" value="gene32717"/>
</dbReference>
<dbReference type="AlphaFoldDB" id="A0A396I2W7"/>
<organism evidence="1 2">
    <name type="scientific">Medicago truncatula</name>
    <name type="common">Barrel medic</name>
    <name type="synonym">Medicago tribuloides</name>
    <dbReference type="NCBI Taxonomy" id="3880"/>
    <lineage>
        <taxon>Eukaryota</taxon>
        <taxon>Viridiplantae</taxon>
        <taxon>Streptophyta</taxon>
        <taxon>Embryophyta</taxon>
        <taxon>Tracheophyta</taxon>
        <taxon>Spermatophyta</taxon>
        <taxon>Magnoliopsida</taxon>
        <taxon>eudicotyledons</taxon>
        <taxon>Gunneridae</taxon>
        <taxon>Pentapetalae</taxon>
        <taxon>rosids</taxon>
        <taxon>fabids</taxon>
        <taxon>Fabales</taxon>
        <taxon>Fabaceae</taxon>
        <taxon>Papilionoideae</taxon>
        <taxon>50 kb inversion clade</taxon>
        <taxon>NPAAA clade</taxon>
        <taxon>Hologalegina</taxon>
        <taxon>IRL clade</taxon>
        <taxon>Trifolieae</taxon>
        <taxon>Medicago</taxon>
    </lineage>
</organism>
<gene>
    <name evidence="1" type="ORF">MtrunA17_Chr5g0437881</name>
</gene>
<evidence type="ECO:0000313" key="1">
    <source>
        <dbReference type="EMBL" id="RHN57207.1"/>
    </source>
</evidence>
<comment type="caution">
    <text evidence="1">The sequence shown here is derived from an EMBL/GenBank/DDBJ whole genome shotgun (WGS) entry which is preliminary data.</text>
</comment>
<reference evidence="2" key="1">
    <citation type="journal article" date="2018" name="Nat. Plants">
        <title>Whole-genome landscape of Medicago truncatula symbiotic genes.</title>
        <authorList>
            <person name="Pecrix Y."/>
            <person name="Staton S.E."/>
            <person name="Sallet E."/>
            <person name="Lelandais-Briere C."/>
            <person name="Moreau S."/>
            <person name="Carrere S."/>
            <person name="Blein T."/>
            <person name="Jardinaud M.F."/>
            <person name="Latrasse D."/>
            <person name="Zouine M."/>
            <person name="Zahm M."/>
            <person name="Kreplak J."/>
            <person name="Mayjonade B."/>
            <person name="Satge C."/>
            <person name="Perez M."/>
            <person name="Cauet S."/>
            <person name="Marande W."/>
            <person name="Chantry-Darmon C."/>
            <person name="Lopez-Roques C."/>
            <person name="Bouchez O."/>
            <person name="Berard A."/>
            <person name="Debelle F."/>
            <person name="Munos S."/>
            <person name="Bendahmane A."/>
            <person name="Berges H."/>
            <person name="Niebel A."/>
            <person name="Buitink J."/>
            <person name="Frugier F."/>
            <person name="Benhamed M."/>
            <person name="Crespi M."/>
            <person name="Gouzy J."/>
            <person name="Gamas P."/>
        </authorList>
    </citation>
    <scope>NUCLEOTIDE SEQUENCE [LARGE SCALE GENOMIC DNA]</scope>
    <source>
        <strain evidence="2">cv. Jemalong A17</strain>
    </source>
</reference>
<name>A0A396I2W7_MEDTR</name>
<proteinExistence type="predicted"/>
<dbReference type="EMBL" id="PSQE01000005">
    <property type="protein sequence ID" value="RHN57207.1"/>
    <property type="molecule type" value="Genomic_DNA"/>
</dbReference>
<dbReference type="Proteomes" id="UP000265566">
    <property type="component" value="Chromosome 5"/>
</dbReference>
<accession>A0A396I2W7</accession>
<protein>
    <submittedName>
        <fullName evidence="1">Uncharacterized protein</fullName>
    </submittedName>
</protein>
<sequence>MARYSTSTNLKHHHQILTMSSNDQCTTYTSLDFNYIIQLNRN</sequence>